<dbReference type="PANTHER" id="PTHR22635">
    <property type="entry name" value="RING FINGER PROTEIN 207"/>
    <property type="match status" value="1"/>
</dbReference>
<proteinExistence type="predicted"/>
<dbReference type="PANTHER" id="PTHR22635:SF0">
    <property type="entry name" value="RING FINGER PROTEIN 207"/>
    <property type="match status" value="1"/>
</dbReference>
<dbReference type="WBParaSite" id="Hba_11614">
    <property type="protein sequence ID" value="Hba_11614"/>
    <property type="gene ID" value="Hba_11614"/>
</dbReference>
<evidence type="ECO:0000313" key="2">
    <source>
        <dbReference type="Proteomes" id="UP000095283"/>
    </source>
</evidence>
<evidence type="ECO:0000256" key="1">
    <source>
        <dbReference type="SAM" id="Phobius"/>
    </source>
</evidence>
<keyword evidence="1" id="KW-1133">Transmembrane helix</keyword>
<keyword evidence="1" id="KW-0812">Transmembrane</keyword>
<evidence type="ECO:0000313" key="3">
    <source>
        <dbReference type="WBParaSite" id="Hba_11614"/>
    </source>
</evidence>
<feature type="transmembrane region" description="Helical" evidence="1">
    <location>
        <begin position="232"/>
        <end position="250"/>
    </location>
</feature>
<feature type="transmembrane region" description="Helical" evidence="1">
    <location>
        <begin position="200"/>
        <end position="220"/>
    </location>
</feature>
<reference evidence="3" key="1">
    <citation type="submission" date="2016-11" db="UniProtKB">
        <authorList>
            <consortium name="WormBaseParasite"/>
        </authorList>
    </citation>
    <scope>IDENTIFICATION</scope>
</reference>
<sequence length="315" mass="36655">MFTAHKIVRAEERARVHCRVTCEQHDEPYLLYSLEQRKLVCIKCFNDRPLEERQQRVGKCILDKRAIAVSIKNLVVIYVFYVFKNISRIVFFFSLFQLCQQILDTVLSTRDRLMSGIGAERGQSEKMCLEQIEQISAIMVILFSKHYICGPIRLCLLSAQIMRSTASKLDVLQLSGELFKRIQIGSIHFFIRFKNTSNNILYSQNNAVSTLFYHEVYIYLLTSNTKQSYPYIYIYIYIYIEFPALLQYFFHLSSKNLKISTGRETGIKTLKPGKKKKENSRILVNTNRERSPGGTDSTLLSPCLIRRLSPTKKLI</sequence>
<keyword evidence="1" id="KW-0472">Membrane</keyword>
<name>A0A1I7X2B4_HETBA</name>
<protein>
    <submittedName>
        <fullName evidence="3">Uncharacterized protein</fullName>
    </submittedName>
</protein>
<keyword evidence="2" id="KW-1185">Reference proteome</keyword>
<dbReference type="GO" id="GO:0048471">
    <property type="term" value="C:perinuclear region of cytoplasm"/>
    <property type="evidence" value="ECO:0007669"/>
    <property type="project" value="TreeGrafter"/>
</dbReference>
<dbReference type="GO" id="GO:0030544">
    <property type="term" value="F:Hsp70 protein binding"/>
    <property type="evidence" value="ECO:0007669"/>
    <property type="project" value="InterPro"/>
</dbReference>
<organism evidence="2 3">
    <name type="scientific">Heterorhabditis bacteriophora</name>
    <name type="common">Entomopathogenic nematode worm</name>
    <dbReference type="NCBI Taxonomy" id="37862"/>
    <lineage>
        <taxon>Eukaryota</taxon>
        <taxon>Metazoa</taxon>
        <taxon>Ecdysozoa</taxon>
        <taxon>Nematoda</taxon>
        <taxon>Chromadorea</taxon>
        <taxon>Rhabditida</taxon>
        <taxon>Rhabditina</taxon>
        <taxon>Rhabditomorpha</taxon>
        <taxon>Strongyloidea</taxon>
        <taxon>Heterorhabditidae</taxon>
        <taxon>Heterorhabditis</taxon>
    </lineage>
</organism>
<dbReference type="AlphaFoldDB" id="A0A1I7X2B4"/>
<accession>A0A1I7X2B4</accession>
<dbReference type="GO" id="GO:0044325">
    <property type="term" value="F:transmembrane transporter binding"/>
    <property type="evidence" value="ECO:0007669"/>
    <property type="project" value="TreeGrafter"/>
</dbReference>
<dbReference type="Proteomes" id="UP000095283">
    <property type="component" value="Unplaced"/>
</dbReference>
<dbReference type="InterPro" id="IPR039320">
    <property type="entry name" value="RNF207"/>
</dbReference>